<evidence type="ECO:0000313" key="4">
    <source>
        <dbReference type="Proteomes" id="UP001060150"/>
    </source>
</evidence>
<keyword evidence="2" id="KW-1133">Transmembrane helix</keyword>
<reference evidence="3" key="1">
    <citation type="submission" date="2022-08" db="EMBL/GenBank/DDBJ databases">
        <title>Streptomyces changanensis sp. nov., an actinomycete isolated from soil.</title>
        <authorList>
            <person name="Wu H."/>
            <person name="Han L."/>
        </authorList>
    </citation>
    <scope>NUCLEOTIDE SEQUENCE</scope>
    <source>
        <strain evidence="3">HL-66</strain>
    </source>
</reference>
<feature type="transmembrane region" description="Helical" evidence="2">
    <location>
        <begin position="30"/>
        <end position="46"/>
    </location>
</feature>
<evidence type="ECO:0000313" key="3">
    <source>
        <dbReference type="EMBL" id="UUS31882.1"/>
    </source>
</evidence>
<gene>
    <name evidence="3" type="ORF">NRO40_14350</name>
</gene>
<feature type="compositionally biased region" description="Basic residues" evidence="1">
    <location>
        <begin position="7"/>
        <end position="17"/>
    </location>
</feature>
<organism evidence="3 4">
    <name type="scientific">Streptomyces changanensis</name>
    <dbReference type="NCBI Taxonomy" id="2964669"/>
    <lineage>
        <taxon>Bacteria</taxon>
        <taxon>Bacillati</taxon>
        <taxon>Actinomycetota</taxon>
        <taxon>Actinomycetes</taxon>
        <taxon>Kitasatosporales</taxon>
        <taxon>Streptomycetaceae</taxon>
        <taxon>Streptomyces</taxon>
    </lineage>
</organism>
<keyword evidence="2" id="KW-0472">Membrane</keyword>
<evidence type="ECO:0000256" key="1">
    <source>
        <dbReference type="SAM" id="MobiDB-lite"/>
    </source>
</evidence>
<name>A0ABY5N783_9ACTN</name>
<feature type="transmembrane region" description="Helical" evidence="2">
    <location>
        <begin position="88"/>
        <end position="105"/>
    </location>
</feature>
<proteinExistence type="predicted"/>
<accession>A0ABY5N783</accession>
<evidence type="ECO:0008006" key="5">
    <source>
        <dbReference type="Google" id="ProtNLM"/>
    </source>
</evidence>
<protein>
    <recommendedName>
        <fullName evidence="5">Integral membrane protein</fullName>
    </recommendedName>
</protein>
<keyword evidence="4" id="KW-1185">Reference proteome</keyword>
<feature type="transmembrane region" description="Helical" evidence="2">
    <location>
        <begin position="58"/>
        <end position="76"/>
    </location>
</feature>
<feature type="transmembrane region" description="Helical" evidence="2">
    <location>
        <begin position="111"/>
        <end position="133"/>
    </location>
</feature>
<dbReference type="RefSeq" id="WP_058944036.1">
    <property type="nucleotide sequence ID" value="NZ_CP102332.1"/>
</dbReference>
<sequence length="136" mass="14214">MGAHAAPARHRRSRPRPPGRTADRHPLRRAVPAALAVVYGLYAGFLHRGDGPTDWGDVLFGLVCALVFGALCFVLARAQGSLPRETRGLAYGALGGIGVGFLYSASGGTLLACAVLGLLVGAAVFCAAFYVFYTHE</sequence>
<dbReference type="EMBL" id="CP102332">
    <property type="protein sequence ID" value="UUS31882.1"/>
    <property type="molecule type" value="Genomic_DNA"/>
</dbReference>
<evidence type="ECO:0000256" key="2">
    <source>
        <dbReference type="SAM" id="Phobius"/>
    </source>
</evidence>
<feature type="region of interest" description="Disordered" evidence="1">
    <location>
        <begin position="1"/>
        <end position="24"/>
    </location>
</feature>
<dbReference type="Proteomes" id="UP001060150">
    <property type="component" value="Chromosome"/>
</dbReference>
<keyword evidence="2" id="KW-0812">Transmembrane</keyword>